<keyword evidence="2" id="KW-1003">Cell membrane</keyword>
<evidence type="ECO:0000256" key="10">
    <source>
        <dbReference type="RuleBase" id="RU351113"/>
    </source>
</evidence>
<evidence type="ECO:0000256" key="1">
    <source>
        <dbReference type="ARBA" id="ARBA00004651"/>
    </source>
</evidence>
<keyword evidence="6 10" id="KW-1133">Transmembrane helix</keyword>
<dbReference type="AlphaFoldDB" id="A0A385H500"/>
<keyword evidence="3 10" id="KW-0716">Sensory transduction</keyword>
<evidence type="ECO:0000256" key="3">
    <source>
        <dbReference type="ARBA" id="ARBA00022606"/>
    </source>
</evidence>
<reference evidence="11" key="1">
    <citation type="submission" date="2017-10" db="EMBL/GenBank/DDBJ databases">
        <authorList>
            <person name="Banno H."/>
            <person name="Chua N.-H."/>
        </authorList>
    </citation>
    <scope>NUCLEOTIDE SEQUENCE</scope>
</reference>
<name>A0A385H500_9HEMI</name>
<feature type="transmembrane region" description="Helical" evidence="10">
    <location>
        <begin position="241"/>
        <end position="261"/>
    </location>
</feature>
<feature type="transmembrane region" description="Helical" evidence="10">
    <location>
        <begin position="273"/>
        <end position="294"/>
    </location>
</feature>
<protein>
    <recommendedName>
        <fullName evidence="10">Odorant receptor</fullName>
    </recommendedName>
</protein>
<dbReference type="GO" id="GO:0004984">
    <property type="term" value="F:olfactory receptor activity"/>
    <property type="evidence" value="ECO:0007669"/>
    <property type="project" value="InterPro"/>
</dbReference>
<keyword evidence="4 10" id="KW-0812">Transmembrane</keyword>
<dbReference type="PANTHER" id="PTHR21137:SF35">
    <property type="entry name" value="ODORANT RECEPTOR 19A-RELATED"/>
    <property type="match status" value="1"/>
</dbReference>
<dbReference type="Pfam" id="PF02949">
    <property type="entry name" value="7tm_6"/>
    <property type="match status" value="1"/>
</dbReference>
<evidence type="ECO:0000256" key="7">
    <source>
        <dbReference type="ARBA" id="ARBA00023136"/>
    </source>
</evidence>
<evidence type="ECO:0000256" key="9">
    <source>
        <dbReference type="ARBA" id="ARBA00023224"/>
    </source>
</evidence>
<feature type="transmembrane region" description="Helical" evidence="10">
    <location>
        <begin position="30"/>
        <end position="49"/>
    </location>
</feature>
<accession>A0A385H500</accession>
<dbReference type="GO" id="GO:0007165">
    <property type="term" value="P:signal transduction"/>
    <property type="evidence" value="ECO:0007669"/>
    <property type="project" value="UniProtKB-KW"/>
</dbReference>
<dbReference type="GO" id="GO:0005549">
    <property type="term" value="F:odorant binding"/>
    <property type="evidence" value="ECO:0007669"/>
    <property type="project" value="InterPro"/>
</dbReference>
<organism evidence="11">
    <name type="scientific">Yemma signatus</name>
    <dbReference type="NCBI Taxonomy" id="300820"/>
    <lineage>
        <taxon>Eukaryota</taxon>
        <taxon>Metazoa</taxon>
        <taxon>Ecdysozoa</taxon>
        <taxon>Arthropoda</taxon>
        <taxon>Hexapoda</taxon>
        <taxon>Insecta</taxon>
        <taxon>Pterygota</taxon>
        <taxon>Neoptera</taxon>
        <taxon>Paraneoptera</taxon>
        <taxon>Hemiptera</taxon>
        <taxon>Heteroptera</taxon>
        <taxon>Panheteroptera</taxon>
        <taxon>Pentatomomorpha</taxon>
        <taxon>Lygaeoidea</taxon>
        <taxon>Berytidae</taxon>
        <taxon>Yemma</taxon>
    </lineage>
</organism>
<comment type="subcellular location">
    <subcellularLocation>
        <location evidence="1 10">Cell membrane</location>
        <topology evidence="1 10">Multi-pass membrane protein</topology>
    </subcellularLocation>
</comment>
<proteinExistence type="evidence at transcript level"/>
<evidence type="ECO:0000256" key="2">
    <source>
        <dbReference type="ARBA" id="ARBA00022475"/>
    </source>
</evidence>
<gene>
    <name evidence="11" type="primary">OR4</name>
</gene>
<keyword evidence="8 10" id="KW-0675">Receptor</keyword>
<comment type="caution">
    <text evidence="10">Lacks conserved residue(s) required for the propagation of feature annotation.</text>
</comment>
<evidence type="ECO:0000313" key="11">
    <source>
        <dbReference type="EMBL" id="AXX83005.1"/>
    </source>
</evidence>
<evidence type="ECO:0000256" key="6">
    <source>
        <dbReference type="ARBA" id="ARBA00022989"/>
    </source>
</evidence>
<keyword evidence="5 10" id="KW-0552">Olfaction</keyword>
<dbReference type="GO" id="GO:0005886">
    <property type="term" value="C:plasma membrane"/>
    <property type="evidence" value="ECO:0007669"/>
    <property type="project" value="UniProtKB-SubCell"/>
</dbReference>
<evidence type="ECO:0000256" key="4">
    <source>
        <dbReference type="ARBA" id="ARBA00022692"/>
    </source>
</evidence>
<dbReference type="InterPro" id="IPR004117">
    <property type="entry name" value="7tm6_olfct_rcpt"/>
</dbReference>
<sequence length="380" mass="43679">MMDYLRITRGVLHLLGAQTREMTGLGELRGVLTASLAALIISMNIICNIRGLPEAPINDQVIGIVAIIYGSSACFKVVYLQFKWRNNYDELMDFVDGWYLMDNPISKTFKDTALCRKFRVVYEGTVYGVSSLSAWWFSIPLFSDRRLLPVEPYSPLWDRESTPGFVFSCLMIMANTLVILPVIFVTENVMFFVCIGFHNRIENVRRRFQSVKTDDDHSQLLEAIKAHQEILRKLKVLEIPCGPLFFIQVFTSFIGACFMLFSAIKQEVESTEAYIRIFFCAVATYTHLLLYCWVGQNITNASDSLQFAIYNNQWYECSPKIRETFHMVETFTCRSVEIQSSFVVKMSLKTFHKVMTESYSFLMVLMRLTNKSSGKGDLVI</sequence>
<evidence type="ECO:0000256" key="8">
    <source>
        <dbReference type="ARBA" id="ARBA00023170"/>
    </source>
</evidence>
<evidence type="ECO:0000256" key="5">
    <source>
        <dbReference type="ARBA" id="ARBA00022725"/>
    </source>
</evidence>
<dbReference type="EMBL" id="MG204639">
    <property type="protein sequence ID" value="AXX83005.1"/>
    <property type="molecule type" value="mRNA"/>
</dbReference>
<feature type="transmembrane region" description="Helical" evidence="10">
    <location>
        <begin position="165"/>
        <end position="197"/>
    </location>
</feature>
<feature type="transmembrane region" description="Helical" evidence="10">
    <location>
        <begin position="61"/>
        <end position="82"/>
    </location>
</feature>
<comment type="similarity">
    <text evidence="10">Belongs to the insect chemoreceptor superfamily. Heteromeric odorant receptor channel (TC 1.A.69) family.</text>
</comment>
<keyword evidence="9 10" id="KW-0807">Transducer</keyword>
<keyword evidence="7 10" id="KW-0472">Membrane</keyword>
<dbReference type="PANTHER" id="PTHR21137">
    <property type="entry name" value="ODORANT RECEPTOR"/>
    <property type="match status" value="1"/>
</dbReference>